<dbReference type="EMBL" id="FQVH01000004">
    <property type="protein sequence ID" value="SHE68543.1"/>
    <property type="molecule type" value="Genomic_DNA"/>
</dbReference>
<reference evidence="4 5" key="1">
    <citation type="submission" date="2016-11" db="EMBL/GenBank/DDBJ databases">
        <authorList>
            <person name="Jaros S."/>
            <person name="Januszkiewicz K."/>
            <person name="Wedrychowicz H."/>
        </authorList>
    </citation>
    <scope>NUCLEOTIDE SEQUENCE [LARGE SCALE GENOMIC DNA]</scope>
    <source>
        <strain evidence="4 5">DSM 17918</strain>
    </source>
</reference>
<accession>A0A1M4VI94</accession>
<dbReference type="CDD" id="cd02523">
    <property type="entry name" value="PC_cytidylyltransferase"/>
    <property type="match status" value="1"/>
</dbReference>
<evidence type="ECO:0000259" key="3">
    <source>
        <dbReference type="Pfam" id="PF12804"/>
    </source>
</evidence>
<dbReference type="SUPFAM" id="SSF53448">
    <property type="entry name" value="Nucleotide-diphospho-sugar transferases"/>
    <property type="match status" value="1"/>
</dbReference>
<evidence type="ECO:0000313" key="4">
    <source>
        <dbReference type="EMBL" id="SHE68543.1"/>
    </source>
</evidence>
<dbReference type="GO" id="GO:0016301">
    <property type="term" value="F:kinase activity"/>
    <property type="evidence" value="ECO:0007669"/>
    <property type="project" value="UniProtKB-KW"/>
</dbReference>
<dbReference type="Proteomes" id="UP000184088">
    <property type="component" value="Unassembled WGS sequence"/>
</dbReference>
<dbReference type="RefSeq" id="WP_073341705.1">
    <property type="nucleotide sequence ID" value="NZ_FQVH01000004.1"/>
</dbReference>
<dbReference type="Gene3D" id="3.90.550.10">
    <property type="entry name" value="Spore Coat Polysaccharide Biosynthesis Protein SpsA, Chain A"/>
    <property type="match status" value="1"/>
</dbReference>
<dbReference type="PANTHER" id="PTHR43584:SF8">
    <property type="entry name" value="N-ACETYLMURAMATE ALPHA-1-PHOSPHATE URIDYLYLTRANSFERASE"/>
    <property type="match status" value="1"/>
</dbReference>
<dbReference type="OrthoDB" id="9803871at2"/>
<keyword evidence="2" id="KW-0548">Nucleotidyltransferase</keyword>
<dbReference type="InterPro" id="IPR029044">
    <property type="entry name" value="Nucleotide-diphossugar_trans"/>
</dbReference>
<feature type="domain" description="MobA-like NTP transferase" evidence="3">
    <location>
        <begin position="3"/>
        <end position="121"/>
    </location>
</feature>
<evidence type="ECO:0000313" key="5">
    <source>
        <dbReference type="Proteomes" id="UP000184088"/>
    </source>
</evidence>
<dbReference type="AlphaFoldDB" id="A0A1M4VI94"/>
<dbReference type="Pfam" id="PF12804">
    <property type="entry name" value="NTP_transf_3"/>
    <property type="match status" value="1"/>
</dbReference>
<keyword evidence="1" id="KW-0808">Transferase</keyword>
<evidence type="ECO:0000256" key="2">
    <source>
        <dbReference type="ARBA" id="ARBA00022695"/>
    </source>
</evidence>
<protein>
    <submittedName>
        <fullName evidence="4">Choline kinase</fullName>
    </submittedName>
</protein>
<keyword evidence="5" id="KW-1185">Reference proteome</keyword>
<keyword evidence="4" id="KW-0418">Kinase</keyword>
<name>A0A1M4VI94_9THEO</name>
<sequence length="223" mass="25204">MKAVILAAGIGSRLGKKLPKCLTQINSDETIIGRQIRILKENGINEIIAVVGFKKELIMEFYPEIFYKYNPLYSVTNTSKSLLEGIKDLEDDVIWLNGDTVFDDNIIKLIMSYDGNAVAVNRSRCAEEEVKYKTDNNGFITHISKKVKDAEGEAVGINKISKKDINEFKQALLKCNADDYFEKAIEMMVTKGKQFKAIDIGENRCIEIDFNEDLSTAIDLFKK</sequence>
<dbReference type="InterPro" id="IPR050065">
    <property type="entry name" value="GlmU-like"/>
</dbReference>
<dbReference type="STRING" id="1121256.SAMN02746089_00632"/>
<proteinExistence type="predicted"/>
<dbReference type="GO" id="GO:0016779">
    <property type="term" value="F:nucleotidyltransferase activity"/>
    <property type="evidence" value="ECO:0007669"/>
    <property type="project" value="UniProtKB-KW"/>
</dbReference>
<dbReference type="PANTHER" id="PTHR43584">
    <property type="entry name" value="NUCLEOTIDYL TRANSFERASE"/>
    <property type="match status" value="1"/>
</dbReference>
<evidence type="ECO:0000256" key="1">
    <source>
        <dbReference type="ARBA" id="ARBA00022679"/>
    </source>
</evidence>
<gene>
    <name evidence="4" type="ORF">SAMN02746089_00632</name>
</gene>
<organism evidence="4 5">
    <name type="scientific">Caldanaerobius fijiensis DSM 17918</name>
    <dbReference type="NCBI Taxonomy" id="1121256"/>
    <lineage>
        <taxon>Bacteria</taxon>
        <taxon>Bacillati</taxon>
        <taxon>Bacillota</taxon>
        <taxon>Clostridia</taxon>
        <taxon>Thermoanaerobacterales</taxon>
        <taxon>Thermoanaerobacteraceae</taxon>
        <taxon>Caldanaerobius</taxon>
    </lineage>
</organism>
<dbReference type="InterPro" id="IPR025877">
    <property type="entry name" value="MobA-like_NTP_Trfase"/>
</dbReference>